<dbReference type="RefSeq" id="WP_185057036.1">
    <property type="nucleotide sequence ID" value="NZ_BAABIX010000016.1"/>
</dbReference>
<sequence length="392" mass="41968">MDIRDLTPGDLDAALDNRWRAFGPLSPGDRERWRSLVTPAAEAGRFLGVFDGPRLVATARVADFVQWWHGRPVRMGGLAGVTVAPEDRGRGVGRLVVRAALDRCAELGYPLSALYPATTPIYRSLGWEHAGIRNIVKLPAEGLRTIRPGGEQGGEHGGEHGGEQVELRRLGPGDAAEVAAVLHRAHAASRASGPVCWDEATWRLWLEDEDDLMYAARDGYVIYRWDGGDIEVDNLVAASEPTARALWALVGTASSVARSVRAAVAPDDPVFWLLGEVRYEPVKQDRWMLRVIDLPAAVAARGFPAGLALDAPIAVAGMGEWRLTVSGGRGALTAAPSAGDSARLTVNGISALYAGVPAATLRRAGLLRGGSPELDEGLDAAFRATPYMLDYF</sequence>
<dbReference type="SUPFAM" id="SSF55729">
    <property type="entry name" value="Acyl-CoA N-acyltransferases (Nat)"/>
    <property type="match status" value="1"/>
</dbReference>
<dbReference type="Pfam" id="PF13530">
    <property type="entry name" value="SCP2_2"/>
    <property type="match status" value="1"/>
</dbReference>
<dbReference type="GO" id="GO:0034069">
    <property type="term" value="F:aminoglycoside N-acetyltransferase activity"/>
    <property type="evidence" value="ECO:0007669"/>
    <property type="project" value="TreeGrafter"/>
</dbReference>
<protein>
    <submittedName>
        <fullName evidence="2">Putative acetyltransferase</fullName>
    </submittedName>
</protein>
<dbReference type="PANTHER" id="PTHR37817">
    <property type="entry name" value="N-ACETYLTRANSFERASE EIS"/>
    <property type="match status" value="1"/>
</dbReference>
<dbReference type="Proteomes" id="UP000578449">
    <property type="component" value="Unassembled WGS sequence"/>
</dbReference>
<dbReference type="InterPro" id="IPR051554">
    <property type="entry name" value="Acetyltransferase_Eis"/>
</dbReference>
<dbReference type="SUPFAM" id="SSF55718">
    <property type="entry name" value="SCP-like"/>
    <property type="match status" value="1"/>
</dbReference>
<dbReference type="PANTHER" id="PTHR37817:SF1">
    <property type="entry name" value="N-ACETYLTRANSFERASE EIS"/>
    <property type="match status" value="1"/>
</dbReference>
<dbReference type="InterPro" id="IPR000182">
    <property type="entry name" value="GNAT_dom"/>
</dbReference>
<dbReference type="Pfam" id="PF17668">
    <property type="entry name" value="Acetyltransf_17"/>
    <property type="match status" value="1"/>
</dbReference>
<evidence type="ECO:0000259" key="1">
    <source>
        <dbReference type="PROSITE" id="PS51186"/>
    </source>
</evidence>
<dbReference type="InterPro" id="IPR036527">
    <property type="entry name" value="SCP2_sterol-bd_dom_sf"/>
</dbReference>
<evidence type="ECO:0000313" key="2">
    <source>
        <dbReference type="EMBL" id="MBB5140238.1"/>
    </source>
</evidence>
<dbReference type="PROSITE" id="PS51186">
    <property type="entry name" value="GNAT"/>
    <property type="match status" value="1"/>
</dbReference>
<proteinExistence type="predicted"/>
<name>A0A840PL50_9ACTN</name>
<organism evidence="2 3">
    <name type="scientific">Thermocatellispora tengchongensis</name>
    <dbReference type="NCBI Taxonomy" id="1073253"/>
    <lineage>
        <taxon>Bacteria</taxon>
        <taxon>Bacillati</taxon>
        <taxon>Actinomycetota</taxon>
        <taxon>Actinomycetes</taxon>
        <taxon>Streptosporangiales</taxon>
        <taxon>Streptosporangiaceae</taxon>
        <taxon>Thermocatellispora</taxon>
    </lineage>
</organism>
<reference evidence="2 3" key="1">
    <citation type="submission" date="2020-08" db="EMBL/GenBank/DDBJ databases">
        <title>Genomic Encyclopedia of Type Strains, Phase IV (KMG-IV): sequencing the most valuable type-strain genomes for metagenomic binning, comparative biology and taxonomic classification.</title>
        <authorList>
            <person name="Goeker M."/>
        </authorList>
    </citation>
    <scope>NUCLEOTIDE SEQUENCE [LARGE SCALE GENOMIC DNA]</scope>
    <source>
        <strain evidence="2 3">DSM 45615</strain>
    </source>
</reference>
<feature type="domain" description="N-acetyltransferase" evidence="1">
    <location>
        <begin position="1"/>
        <end position="150"/>
    </location>
</feature>
<evidence type="ECO:0000313" key="3">
    <source>
        <dbReference type="Proteomes" id="UP000578449"/>
    </source>
</evidence>
<dbReference type="GO" id="GO:0030649">
    <property type="term" value="P:aminoglycoside antibiotic catabolic process"/>
    <property type="evidence" value="ECO:0007669"/>
    <property type="project" value="TreeGrafter"/>
</dbReference>
<comment type="caution">
    <text evidence="2">The sequence shown here is derived from an EMBL/GenBank/DDBJ whole genome shotgun (WGS) entry which is preliminary data.</text>
</comment>
<dbReference type="AlphaFoldDB" id="A0A840PL50"/>
<dbReference type="InterPro" id="IPR025559">
    <property type="entry name" value="Eis_dom"/>
</dbReference>
<keyword evidence="2" id="KW-0808">Transferase</keyword>
<dbReference type="Pfam" id="PF13527">
    <property type="entry name" value="Acetyltransf_9"/>
    <property type="match status" value="1"/>
</dbReference>
<accession>A0A840PL50</accession>
<keyword evidence="3" id="KW-1185">Reference proteome</keyword>
<dbReference type="EMBL" id="JACHGN010000039">
    <property type="protein sequence ID" value="MBB5140238.1"/>
    <property type="molecule type" value="Genomic_DNA"/>
</dbReference>
<dbReference type="Gene3D" id="3.40.630.30">
    <property type="match status" value="2"/>
</dbReference>
<dbReference type="InterPro" id="IPR041380">
    <property type="entry name" value="Acetyltransf_17"/>
</dbReference>
<dbReference type="Gene3D" id="3.30.1050.10">
    <property type="entry name" value="SCP2 sterol-binding domain"/>
    <property type="match status" value="1"/>
</dbReference>
<dbReference type="CDD" id="cd04301">
    <property type="entry name" value="NAT_SF"/>
    <property type="match status" value="1"/>
</dbReference>
<gene>
    <name evidence="2" type="ORF">HNP84_010005</name>
</gene>
<dbReference type="InterPro" id="IPR016181">
    <property type="entry name" value="Acyl_CoA_acyltransferase"/>
</dbReference>